<gene>
    <name evidence="3" type="primary">rfaF</name>
    <name evidence="3" type="ORF">SAE01_29880</name>
</gene>
<proteinExistence type="predicted"/>
<sequence length="343" mass="38126">MSDTPANIIISRTDSIGDVVLTLPVATVLRKFFPAMKIAFMGKAYTRPVIEACTSVDVFIDIDDFMSREITIFGEKPAAIIHVLPIAKIAQRAKELKIPMRIGTTNRIYHWFTCNSLVKLSRKRSILHEAQLNIKLLEPLGITKDFSLEEIGNSFALNNILPLPQKLSDLIDNHRYNLILHPKSQGNGREWGLENFIRLIRQLDGDKFKIFVSGVEKERAQLTSIFEAAGDRITDITGLMTLPEFMSFISAADGLVASGTGPIHLAAALGKNAFGIYPPIKPIHPGRWAPLGPKAKAFVVDRSCNDCKGNKMSCHCMEEVNPAWIRDALDKAFNEKTSKKQKG</sequence>
<dbReference type="RefSeq" id="WP_147204603.1">
    <property type="nucleotide sequence ID" value="NZ_BJYT01000011.1"/>
</dbReference>
<evidence type="ECO:0000313" key="4">
    <source>
        <dbReference type="Proteomes" id="UP000321513"/>
    </source>
</evidence>
<dbReference type="SUPFAM" id="SSF53756">
    <property type="entry name" value="UDP-Glycosyltransferase/glycogen phosphorylase"/>
    <property type="match status" value="1"/>
</dbReference>
<accession>A0A512BEW1</accession>
<dbReference type="Pfam" id="PF01075">
    <property type="entry name" value="Glyco_transf_9"/>
    <property type="match status" value="1"/>
</dbReference>
<comment type="caution">
    <text evidence="3">The sequence shown here is derived from an EMBL/GenBank/DDBJ whole genome shotgun (WGS) entry which is preliminary data.</text>
</comment>
<protein>
    <submittedName>
        <fullName evidence="3">Lipopolysaccharide heptosyltransferase II</fullName>
    </submittedName>
</protein>
<dbReference type="InterPro" id="IPR002201">
    <property type="entry name" value="Glyco_trans_9"/>
</dbReference>
<dbReference type="AlphaFoldDB" id="A0A512BEW1"/>
<dbReference type="InterPro" id="IPR051199">
    <property type="entry name" value="LPS_LOS_Heptosyltrfase"/>
</dbReference>
<dbReference type="GO" id="GO:0005829">
    <property type="term" value="C:cytosol"/>
    <property type="evidence" value="ECO:0007669"/>
    <property type="project" value="TreeGrafter"/>
</dbReference>
<evidence type="ECO:0000256" key="1">
    <source>
        <dbReference type="ARBA" id="ARBA00022676"/>
    </source>
</evidence>
<dbReference type="OrthoDB" id="9797795at2"/>
<dbReference type="GO" id="GO:0009244">
    <property type="term" value="P:lipopolysaccharide core region biosynthetic process"/>
    <property type="evidence" value="ECO:0007669"/>
    <property type="project" value="TreeGrafter"/>
</dbReference>
<dbReference type="Proteomes" id="UP000321513">
    <property type="component" value="Unassembled WGS sequence"/>
</dbReference>
<dbReference type="PANTHER" id="PTHR30160:SF15">
    <property type="entry name" value="GLYCOSYLTRANSFERASE HI_0523-RELATED"/>
    <property type="match status" value="1"/>
</dbReference>
<organism evidence="3 4">
    <name type="scientific">Segetibacter aerophilus</name>
    <dbReference type="NCBI Taxonomy" id="670293"/>
    <lineage>
        <taxon>Bacteria</taxon>
        <taxon>Pseudomonadati</taxon>
        <taxon>Bacteroidota</taxon>
        <taxon>Chitinophagia</taxon>
        <taxon>Chitinophagales</taxon>
        <taxon>Chitinophagaceae</taxon>
        <taxon>Segetibacter</taxon>
    </lineage>
</organism>
<keyword evidence="1" id="KW-0328">Glycosyltransferase</keyword>
<evidence type="ECO:0000313" key="3">
    <source>
        <dbReference type="EMBL" id="GEO10492.1"/>
    </source>
</evidence>
<reference evidence="3 4" key="1">
    <citation type="submission" date="2019-07" db="EMBL/GenBank/DDBJ databases">
        <title>Whole genome shotgun sequence of Segetibacter aerophilus NBRC 106135.</title>
        <authorList>
            <person name="Hosoyama A."/>
            <person name="Uohara A."/>
            <person name="Ohji S."/>
            <person name="Ichikawa N."/>
        </authorList>
    </citation>
    <scope>NUCLEOTIDE SEQUENCE [LARGE SCALE GENOMIC DNA]</scope>
    <source>
        <strain evidence="3 4">NBRC 106135</strain>
    </source>
</reference>
<keyword evidence="2 3" id="KW-0808">Transferase</keyword>
<dbReference type="GO" id="GO:0008713">
    <property type="term" value="F:ADP-heptose-lipopolysaccharide heptosyltransferase activity"/>
    <property type="evidence" value="ECO:0007669"/>
    <property type="project" value="TreeGrafter"/>
</dbReference>
<dbReference type="PANTHER" id="PTHR30160">
    <property type="entry name" value="TETRAACYLDISACCHARIDE 4'-KINASE-RELATED"/>
    <property type="match status" value="1"/>
</dbReference>
<dbReference type="EMBL" id="BJYT01000011">
    <property type="protein sequence ID" value="GEO10492.1"/>
    <property type="molecule type" value="Genomic_DNA"/>
</dbReference>
<keyword evidence="4" id="KW-1185">Reference proteome</keyword>
<name>A0A512BEW1_9BACT</name>
<evidence type="ECO:0000256" key="2">
    <source>
        <dbReference type="ARBA" id="ARBA00022679"/>
    </source>
</evidence>
<dbReference type="Gene3D" id="3.40.50.2000">
    <property type="entry name" value="Glycogen Phosphorylase B"/>
    <property type="match status" value="2"/>
</dbReference>
<dbReference type="CDD" id="cd03789">
    <property type="entry name" value="GT9_LPS_heptosyltransferase"/>
    <property type="match status" value="1"/>
</dbReference>